<accession>A0A2X0U1M6</accession>
<gene>
    <name evidence="1" type="ORF">NCTC9935_01563</name>
</gene>
<evidence type="ECO:0000313" key="2">
    <source>
        <dbReference type="Proteomes" id="UP000250192"/>
    </source>
</evidence>
<keyword evidence="2" id="KW-1185">Reference proteome</keyword>
<protein>
    <recommendedName>
        <fullName evidence="3">DUF559 domain-containing protein</fullName>
    </recommendedName>
</protein>
<name>A0A2X0U1M6_9ACTO</name>
<dbReference type="AlphaFoldDB" id="A0A2X0U1M6"/>
<proteinExistence type="predicted"/>
<evidence type="ECO:0008006" key="3">
    <source>
        <dbReference type="Google" id="ProtNLM"/>
    </source>
</evidence>
<sequence>MAHAEKESDACLHVMRGYYVRVEDQRLLETPWSTWTTVARARLLAVHASGSGDRVFVGASSLACRGIPLWEANPDVFVWAHTRRGSKPLRLIRAAGFHVPAVSVRWSVIPPLEREVQAVGGVLAEGVIGAAVRMACWSENLSAFVGICMVLHRQSSFSPFSQEECRRRADGVKSQMLGRLAEWHQRQGNIPSQRAEAIIRAADPGCENPAEAALLWVLKTVCSFDAVTQHEVVVNGRRYFVDIALPGLMIIFEFDGIGKLGMTDAEFSEAKREWIQRENDLRSAGWRIYRVSWPDYEDMNRLRAWVAELLMPYQASIPASAQRLWAEPTQACDGPNRRFHTAGWRR</sequence>
<dbReference type="Proteomes" id="UP000250192">
    <property type="component" value="Unassembled WGS sequence"/>
</dbReference>
<reference evidence="1 2" key="1">
    <citation type="submission" date="2018-06" db="EMBL/GenBank/DDBJ databases">
        <authorList>
            <consortium name="Pathogen Informatics"/>
            <person name="Doyle S."/>
        </authorList>
    </citation>
    <scope>NUCLEOTIDE SEQUENCE [LARGE SCALE GENOMIC DNA]</scope>
    <source>
        <strain evidence="1 2">NCTC9935</strain>
    </source>
</reference>
<organism evidence="1 2">
    <name type="scientific">Schaalia odontolytica</name>
    <dbReference type="NCBI Taxonomy" id="1660"/>
    <lineage>
        <taxon>Bacteria</taxon>
        <taxon>Bacillati</taxon>
        <taxon>Actinomycetota</taxon>
        <taxon>Actinomycetes</taxon>
        <taxon>Actinomycetales</taxon>
        <taxon>Actinomycetaceae</taxon>
        <taxon>Schaalia</taxon>
    </lineage>
</organism>
<evidence type="ECO:0000313" key="1">
    <source>
        <dbReference type="EMBL" id="SPT56043.1"/>
    </source>
</evidence>
<dbReference type="EMBL" id="UAPR01000006">
    <property type="protein sequence ID" value="SPT56043.1"/>
    <property type="molecule type" value="Genomic_DNA"/>
</dbReference>